<accession>A0A2T7PV88</accession>
<dbReference type="Pfam" id="PF23023">
    <property type="entry name" value="Anti-Pycsar_Apyc1"/>
    <property type="match status" value="1"/>
</dbReference>
<comment type="cofactor">
    <cofactor evidence="1">
        <name>Zn(2+)</name>
        <dbReference type="ChEBI" id="CHEBI:29105"/>
    </cofactor>
</comment>
<dbReference type="OrthoDB" id="527344at2759"/>
<dbReference type="Gene3D" id="3.60.15.10">
    <property type="entry name" value="Ribonuclease Z/Hydroxyacylglutathione hydrolase-like"/>
    <property type="match status" value="1"/>
</dbReference>
<dbReference type="STRING" id="400727.A0A2T7PV88"/>
<dbReference type="PANTHER" id="PTHR46018:SF2">
    <property type="entry name" value="ZINC PHOSPHODIESTERASE ELAC PROTEIN 1"/>
    <property type="match status" value="1"/>
</dbReference>
<organism evidence="9 10">
    <name type="scientific">Pomacea canaliculata</name>
    <name type="common">Golden apple snail</name>
    <dbReference type="NCBI Taxonomy" id="400727"/>
    <lineage>
        <taxon>Eukaryota</taxon>
        <taxon>Metazoa</taxon>
        <taxon>Spiralia</taxon>
        <taxon>Lophotrochozoa</taxon>
        <taxon>Mollusca</taxon>
        <taxon>Gastropoda</taxon>
        <taxon>Caenogastropoda</taxon>
        <taxon>Architaenioglossa</taxon>
        <taxon>Ampullarioidea</taxon>
        <taxon>Ampullariidae</taxon>
        <taxon>Pomacea</taxon>
    </lineage>
</organism>
<keyword evidence="7" id="KW-0378">Hydrolase</keyword>
<evidence type="ECO:0000256" key="3">
    <source>
        <dbReference type="ARBA" id="ARBA00022694"/>
    </source>
</evidence>
<keyword evidence="4" id="KW-0540">Nuclease</keyword>
<keyword evidence="8" id="KW-0862">Zinc</keyword>
<dbReference type="GO" id="GO:0042781">
    <property type="term" value="F:3'-tRNA processing endoribonuclease activity"/>
    <property type="evidence" value="ECO:0007669"/>
    <property type="project" value="TreeGrafter"/>
</dbReference>
<evidence type="ECO:0000256" key="2">
    <source>
        <dbReference type="ARBA" id="ARBA00011738"/>
    </source>
</evidence>
<evidence type="ECO:0000256" key="7">
    <source>
        <dbReference type="ARBA" id="ARBA00022801"/>
    </source>
</evidence>
<keyword evidence="6" id="KW-0255">Endonuclease</keyword>
<dbReference type="NCBIfam" id="TIGR02651">
    <property type="entry name" value="RNase_Z"/>
    <property type="match status" value="1"/>
</dbReference>
<dbReference type="HAMAP" id="MF_01818">
    <property type="entry name" value="RNase_Z_BN"/>
    <property type="match status" value="1"/>
</dbReference>
<evidence type="ECO:0000256" key="4">
    <source>
        <dbReference type="ARBA" id="ARBA00022722"/>
    </source>
</evidence>
<evidence type="ECO:0000256" key="8">
    <source>
        <dbReference type="ARBA" id="ARBA00022833"/>
    </source>
</evidence>
<evidence type="ECO:0000256" key="1">
    <source>
        <dbReference type="ARBA" id="ARBA00001947"/>
    </source>
</evidence>
<keyword evidence="10" id="KW-1185">Reference proteome</keyword>
<dbReference type="EMBL" id="PZQS01000002">
    <property type="protein sequence ID" value="PVD37333.1"/>
    <property type="molecule type" value="Genomic_DNA"/>
</dbReference>
<dbReference type="AlphaFoldDB" id="A0A2T7PV88"/>
<sequence>MNMELTFLGTASAYPTPTRSVSCTALRYKDWVWLFDCGEGSQIQLMKSSLKPGKVSKIFISHLHGDHLFGLPGLLCTVSQNNQRSEPVEIYGPLGLRAYLQTTLGVSHSEMGFTFTVHELVPVSQQLPPDIWEIEKTANSLPHPNEVPGKRIECNDNLVWNVFSDKGFVVQAVWVKHRVPSFAYVVKENDRPGKLDANKLKSLGVPAGPLYGKLKGGEVVHLADGTQIKPKDVMGPPQAGYIIAIGGDSSDSSELLKIACGSHVLIHEATLENAMEELCIQKGHSTPRMAGLLAKQLGVKQLILTHFSQRYKPLSCNTEPGEASVRILLQEAQEAFGSNEVICAEDLVTFCLPRLEMG</sequence>
<dbReference type="PANTHER" id="PTHR46018">
    <property type="entry name" value="ZINC PHOSPHODIESTERASE ELAC PROTEIN 1"/>
    <property type="match status" value="1"/>
</dbReference>
<dbReference type="SUPFAM" id="SSF56281">
    <property type="entry name" value="Metallo-hydrolase/oxidoreductase"/>
    <property type="match status" value="1"/>
</dbReference>
<keyword evidence="3" id="KW-0819">tRNA processing</keyword>
<dbReference type="InterPro" id="IPR036866">
    <property type="entry name" value="RibonucZ/Hydroxyglut_hydro"/>
</dbReference>
<evidence type="ECO:0000313" key="10">
    <source>
        <dbReference type="Proteomes" id="UP000245119"/>
    </source>
</evidence>
<evidence type="ECO:0000313" key="9">
    <source>
        <dbReference type="EMBL" id="PVD37333.1"/>
    </source>
</evidence>
<proteinExistence type="inferred from homology"/>
<reference evidence="9 10" key="1">
    <citation type="submission" date="2018-04" db="EMBL/GenBank/DDBJ databases">
        <title>The genome of golden apple snail Pomacea canaliculata provides insight into stress tolerance and invasive adaptation.</title>
        <authorList>
            <person name="Liu C."/>
            <person name="Liu B."/>
            <person name="Ren Y."/>
            <person name="Zhang Y."/>
            <person name="Wang H."/>
            <person name="Li S."/>
            <person name="Jiang F."/>
            <person name="Yin L."/>
            <person name="Zhang G."/>
            <person name="Qian W."/>
            <person name="Fan W."/>
        </authorList>
    </citation>
    <scope>NUCLEOTIDE SEQUENCE [LARGE SCALE GENOMIC DNA]</scope>
    <source>
        <strain evidence="9">SZHN2017</strain>
        <tissue evidence="9">Muscle</tissue>
    </source>
</reference>
<evidence type="ECO:0000256" key="5">
    <source>
        <dbReference type="ARBA" id="ARBA00022723"/>
    </source>
</evidence>
<dbReference type="NCBIfam" id="NF000801">
    <property type="entry name" value="PRK00055.1-3"/>
    <property type="match status" value="1"/>
</dbReference>
<protein>
    <submittedName>
        <fullName evidence="9">Uncharacterized protein</fullName>
    </submittedName>
</protein>
<dbReference type="CDD" id="cd07717">
    <property type="entry name" value="RNaseZ_ZiPD-like_MBL-fold"/>
    <property type="match status" value="1"/>
</dbReference>
<dbReference type="InterPro" id="IPR013471">
    <property type="entry name" value="RNase_Z/BN"/>
</dbReference>
<dbReference type="Proteomes" id="UP000245119">
    <property type="component" value="Linkage Group LG2"/>
</dbReference>
<dbReference type="GO" id="GO:0046872">
    <property type="term" value="F:metal ion binding"/>
    <property type="evidence" value="ECO:0007669"/>
    <property type="project" value="UniProtKB-KW"/>
</dbReference>
<name>A0A2T7PV88_POMCA</name>
<keyword evidence="5" id="KW-0479">Metal-binding</keyword>
<comment type="subunit">
    <text evidence="2">Homodimer.</text>
</comment>
<dbReference type="OMA" id="GTQRQMM"/>
<dbReference type="GO" id="GO:0005634">
    <property type="term" value="C:nucleus"/>
    <property type="evidence" value="ECO:0007669"/>
    <property type="project" value="TreeGrafter"/>
</dbReference>
<gene>
    <name evidence="9" type="ORF">C0Q70_04332</name>
</gene>
<comment type="caution">
    <text evidence="9">The sequence shown here is derived from an EMBL/GenBank/DDBJ whole genome shotgun (WGS) entry which is preliminary data.</text>
</comment>
<evidence type="ECO:0000256" key="6">
    <source>
        <dbReference type="ARBA" id="ARBA00022759"/>
    </source>
</evidence>